<dbReference type="Gene3D" id="3.90.226.10">
    <property type="entry name" value="2-enoyl-CoA Hydratase, Chain A, domain 1"/>
    <property type="match status" value="1"/>
</dbReference>
<reference evidence="3" key="1">
    <citation type="submission" date="2023-07" db="EMBL/GenBank/DDBJ databases">
        <title>Dyadobacter sp. nov 'subterranea' isolated from contaminted grondwater.</title>
        <authorList>
            <person name="Szabo I."/>
            <person name="Al-Omari J."/>
            <person name="Szerdahelyi S.G."/>
            <person name="Rado J."/>
        </authorList>
    </citation>
    <scope>NUCLEOTIDE SEQUENCE [LARGE SCALE GENOMIC DNA]</scope>
    <source>
        <strain evidence="3">UP-52</strain>
    </source>
</reference>
<keyword evidence="3" id="KW-1185">Reference proteome</keyword>
<dbReference type="Gene3D" id="1.10.12.10">
    <property type="entry name" value="Lyase 2-enoyl-coa Hydratase, Chain A, domain 2"/>
    <property type="match status" value="1"/>
</dbReference>
<evidence type="ECO:0000256" key="1">
    <source>
        <dbReference type="ARBA" id="ARBA00005254"/>
    </source>
</evidence>
<comment type="caution">
    <text evidence="2">The sequence shown here is derived from an EMBL/GenBank/DDBJ whole genome shotgun (WGS) entry which is preliminary data.</text>
</comment>
<dbReference type="CDD" id="cd06558">
    <property type="entry name" value="crotonase-like"/>
    <property type="match status" value="1"/>
</dbReference>
<dbReference type="Proteomes" id="UP000634134">
    <property type="component" value="Unassembled WGS sequence"/>
</dbReference>
<dbReference type="Pfam" id="PF00378">
    <property type="entry name" value="ECH_1"/>
    <property type="match status" value="1"/>
</dbReference>
<comment type="similarity">
    <text evidence="1">Belongs to the enoyl-CoA hydratase/isomerase family.</text>
</comment>
<dbReference type="SUPFAM" id="SSF52096">
    <property type="entry name" value="ClpP/crotonase"/>
    <property type="match status" value="1"/>
</dbReference>
<dbReference type="InterPro" id="IPR014748">
    <property type="entry name" value="Enoyl-CoA_hydra_C"/>
</dbReference>
<dbReference type="PANTHER" id="PTHR43802">
    <property type="entry name" value="ENOYL-COA HYDRATASE"/>
    <property type="match status" value="1"/>
</dbReference>
<organism evidence="2 3">
    <name type="scientific">Dyadobacter subterraneus</name>
    <dbReference type="NCBI Taxonomy" id="2773304"/>
    <lineage>
        <taxon>Bacteria</taxon>
        <taxon>Pseudomonadati</taxon>
        <taxon>Bacteroidota</taxon>
        <taxon>Cytophagia</taxon>
        <taxon>Cytophagales</taxon>
        <taxon>Spirosomataceae</taxon>
        <taxon>Dyadobacter</taxon>
    </lineage>
</organism>
<dbReference type="InterPro" id="IPR001753">
    <property type="entry name" value="Enoyl-CoA_hydra/iso"/>
</dbReference>
<evidence type="ECO:0000313" key="3">
    <source>
        <dbReference type="Proteomes" id="UP000634134"/>
    </source>
</evidence>
<protein>
    <submittedName>
        <fullName evidence="2">Enoyl-CoA hydratase/isomerase family protein</fullName>
    </submittedName>
</protein>
<dbReference type="PANTHER" id="PTHR43802:SF1">
    <property type="entry name" value="IP11341P-RELATED"/>
    <property type="match status" value="1"/>
</dbReference>
<name>A0ABR9WJ63_9BACT</name>
<dbReference type="InterPro" id="IPR029045">
    <property type="entry name" value="ClpP/crotonase-like_dom_sf"/>
</dbReference>
<sequence length="261" mass="28517">MATYQNLLFNNHEGVVRISLNRPAVHNALTLDLIKEITTAFQQAGEDSSVRVIVLTGEGEKAFCSGADLKAAMESAKSAGEMLREGYNPMIETIRNIPKPVICRLNGLAVGAGCSLALACDLIIASEDSYLSQMFVQIGLMPDAGASFFLPRLIGMARAFELASTGRKVYAPEAVQIGLINKSVPREKLDEAVNESISYYRYAPTKAIGAIKKVFNQSFESNLTEILNLEMENQDLLQKTQDATEGISSFLQKKKPDYQGK</sequence>
<dbReference type="RefSeq" id="WP_194123869.1">
    <property type="nucleotide sequence ID" value="NZ_JACYGY010000002.1"/>
</dbReference>
<gene>
    <name evidence="2" type="ORF">IEE83_27040</name>
</gene>
<evidence type="ECO:0000313" key="2">
    <source>
        <dbReference type="EMBL" id="MBE9465554.1"/>
    </source>
</evidence>
<accession>A0ABR9WJ63</accession>
<dbReference type="EMBL" id="JACYGY010000002">
    <property type="protein sequence ID" value="MBE9465554.1"/>
    <property type="molecule type" value="Genomic_DNA"/>
</dbReference>
<proteinExistence type="inferred from homology"/>